<comment type="caution">
    <text evidence="2">The sequence shown here is derived from an EMBL/GenBank/DDBJ whole genome shotgun (WGS) entry which is preliminary data.</text>
</comment>
<dbReference type="EMBL" id="VSRR010002822">
    <property type="protein sequence ID" value="MPC33373.1"/>
    <property type="molecule type" value="Genomic_DNA"/>
</dbReference>
<gene>
    <name evidence="2" type="ORF">E2C01_026721</name>
</gene>
<reference evidence="2 3" key="1">
    <citation type="submission" date="2019-05" db="EMBL/GenBank/DDBJ databases">
        <title>Another draft genome of Portunus trituberculatus and its Hox gene families provides insights of decapod evolution.</title>
        <authorList>
            <person name="Jeong J.-H."/>
            <person name="Song I."/>
            <person name="Kim S."/>
            <person name="Choi T."/>
            <person name="Kim D."/>
            <person name="Ryu S."/>
            <person name="Kim W."/>
        </authorList>
    </citation>
    <scope>NUCLEOTIDE SEQUENCE [LARGE SCALE GENOMIC DNA]</scope>
    <source>
        <tissue evidence="2">Muscle</tissue>
    </source>
</reference>
<evidence type="ECO:0000256" key="1">
    <source>
        <dbReference type="SAM" id="MobiDB-lite"/>
    </source>
</evidence>
<protein>
    <submittedName>
        <fullName evidence="2">Uncharacterized protein</fullName>
    </submittedName>
</protein>
<evidence type="ECO:0000313" key="2">
    <source>
        <dbReference type="EMBL" id="MPC33373.1"/>
    </source>
</evidence>
<evidence type="ECO:0000313" key="3">
    <source>
        <dbReference type="Proteomes" id="UP000324222"/>
    </source>
</evidence>
<name>A0A5B7EJZ4_PORTR</name>
<dbReference type="Proteomes" id="UP000324222">
    <property type="component" value="Unassembled WGS sequence"/>
</dbReference>
<keyword evidence="3" id="KW-1185">Reference proteome</keyword>
<feature type="region of interest" description="Disordered" evidence="1">
    <location>
        <begin position="81"/>
        <end position="128"/>
    </location>
</feature>
<accession>A0A5B7EJZ4</accession>
<dbReference type="AlphaFoldDB" id="A0A5B7EJZ4"/>
<proteinExistence type="predicted"/>
<organism evidence="2 3">
    <name type="scientific">Portunus trituberculatus</name>
    <name type="common">Swimming crab</name>
    <name type="synonym">Neptunus trituberculatus</name>
    <dbReference type="NCBI Taxonomy" id="210409"/>
    <lineage>
        <taxon>Eukaryota</taxon>
        <taxon>Metazoa</taxon>
        <taxon>Ecdysozoa</taxon>
        <taxon>Arthropoda</taxon>
        <taxon>Crustacea</taxon>
        <taxon>Multicrustacea</taxon>
        <taxon>Malacostraca</taxon>
        <taxon>Eumalacostraca</taxon>
        <taxon>Eucarida</taxon>
        <taxon>Decapoda</taxon>
        <taxon>Pleocyemata</taxon>
        <taxon>Brachyura</taxon>
        <taxon>Eubrachyura</taxon>
        <taxon>Portunoidea</taxon>
        <taxon>Portunidae</taxon>
        <taxon>Portuninae</taxon>
        <taxon>Portunus</taxon>
    </lineage>
</organism>
<feature type="compositionally biased region" description="Acidic residues" evidence="1">
    <location>
        <begin position="118"/>
        <end position="128"/>
    </location>
</feature>
<feature type="compositionally biased region" description="Basic and acidic residues" evidence="1">
    <location>
        <begin position="104"/>
        <end position="114"/>
    </location>
</feature>
<sequence>MWLKGRSEPLMQLAQEVESLVHRAHPMAQGKMVSLLARDCFVDALQDLHLQIYMKQAHPKDIQEALTPAYEMEAFLRTTTDAPRLVPPHYEEGTDALPHHMKARRGDDRQDDKTVLTVEEDFTEPNRT</sequence>